<organism evidence="1 2">
    <name type="scientific">Brassica cretica</name>
    <name type="common">Mustard</name>
    <dbReference type="NCBI Taxonomy" id="69181"/>
    <lineage>
        <taxon>Eukaryota</taxon>
        <taxon>Viridiplantae</taxon>
        <taxon>Streptophyta</taxon>
        <taxon>Embryophyta</taxon>
        <taxon>Tracheophyta</taxon>
        <taxon>Spermatophyta</taxon>
        <taxon>Magnoliopsida</taxon>
        <taxon>eudicotyledons</taxon>
        <taxon>Gunneridae</taxon>
        <taxon>Pentapetalae</taxon>
        <taxon>rosids</taxon>
        <taxon>malvids</taxon>
        <taxon>Brassicales</taxon>
        <taxon>Brassicaceae</taxon>
        <taxon>Brassiceae</taxon>
        <taxon>Brassica</taxon>
    </lineage>
</organism>
<protein>
    <submittedName>
        <fullName evidence="1">Uncharacterized protein</fullName>
    </submittedName>
</protein>
<dbReference type="EMBL" id="QGKW02001911">
    <property type="protein sequence ID" value="KAF2568953.1"/>
    <property type="molecule type" value="Genomic_DNA"/>
</dbReference>
<reference evidence="1" key="1">
    <citation type="submission" date="2019-12" db="EMBL/GenBank/DDBJ databases">
        <title>Genome sequencing and annotation of Brassica cretica.</title>
        <authorList>
            <person name="Studholme D.J."/>
            <person name="Sarris P.F."/>
        </authorList>
    </citation>
    <scope>NUCLEOTIDE SEQUENCE</scope>
    <source>
        <strain evidence="1">PFS-001/15</strain>
        <tissue evidence="1">Leaf</tissue>
    </source>
</reference>
<gene>
    <name evidence="1" type="ORF">F2Q68_00024064</name>
</gene>
<dbReference type="AlphaFoldDB" id="A0A8S9IHS5"/>
<sequence length="72" mass="8024">MDSHGARDGEIEKGIATVQAITWEVGQGKQVRALDFFLKWRDGSCGGGVCHECIASHEDVAQIRCHQRRRES</sequence>
<evidence type="ECO:0000313" key="2">
    <source>
        <dbReference type="Proteomes" id="UP000712281"/>
    </source>
</evidence>
<dbReference type="Proteomes" id="UP000712281">
    <property type="component" value="Unassembled WGS sequence"/>
</dbReference>
<comment type="caution">
    <text evidence="1">The sequence shown here is derived from an EMBL/GenBank/DDBJ whole genome shotgun (WGS) entry which is preliminary data.</text>
</comment>
<accession>A0A8S9IHS5</accession>
<evidence type="ECO:0000313" key="1">
    <source>
        <dbReference type="EMBL" id="KAF2568953.1"/>
    </source>
</evidence>
<name>A0A8S9IHS5_BRACR</name>
<proteinExistence type="predicted"/>